<protein>
    <recommendedName>
        <fullName evidence="3">Phosphoribosylpyrophosphate synthetase</fullName>
    </recommendedName>
</protein>
<organism evidence="1 2">
    <name type="scientific">Pedobacter jamesrossensis</name>
    <dbReference type="NCBI Taxonomy" id="1908238"/>
    <lineage>
        <taxon>Bacteria</taxon>
        <taxon>Pseudomonadati</taxon>
        <taxon>Bacteroidota</taxon>
        <taxon>Sphingobacteriia</taxon>
        <taxon>Sphingobacteriales</taxon>
        <taxon>Sphingobacteriaceae</taxon>
        <taxon>Pedobacter</taxon>
    </lineage>
</organism>
<dbReference type="Proteomes" id="UP001595792">
    <property type="component" value="Unassembled WGS sequence"/>
</dbReference>
<proteinExistence type="predicted"/>
<reference evidence="2" key="1">
    <citation type="journal article" date="2019" name="Int. J. Syst. Evol. Microbiol.">
        <title>The Global Catalogue of Microorganisms (GCM) 10K type strain sequencing project: providing services to taxonomists for standard genome sequencing and annotation.</title>
        <authorList>
            <consortium name="The Broad Institute Genomics Platform"/>
            <consortium name="The Broad Institute Genome Sequencing Center for Infectious Disease"/>
            <person name="Wu L."/>
            <person name="Ma J."/>
        </authorList>
    </citation>
    <scope>NUCLEOTIDE SEQUENCE [LARGE SCALE GENOMIC DNA]</scope>
    <source>
        <strain evidence="2">CCM 8689</strain>
    </source>
</reference>
<comment type="caution">
    <text evidence="1">The sequence shown here is derived from an EMBL/GenBank/DDBJ whole genome shotgun (WGS) entry which is preliminary data.</text>
</comment>
<evidence type="ECO:0000313" key="1">
    <source>
        <dbReference type="EMBL" id="MFC4196603.1"/>
    </source>
</evidence>
<accession>A0ABV8NL58</accession>
<evidence type="ECO:0000313" key="2">
    <source>
        <dbReference type="Proteomes" id="UP001595792"/>
    </source>
</evidence>
<dbReference type="EMBL" id="JBHSBY010000035">
    <property type="protein sequence ID" value="MFC4196603.1"/>
    <property type="molecule type" value="Genomic_DNA"/>
</dbReference>
<evidence type="ECO:0008006" key="3">
    <source>
        <dbReference type="Google" id="ProtNLM"/>
    </source>
</evidence>
<keyword evidence="2" id="KW-1185">Reference proteome</keyword>
<dbReference type="RefSeq" id="WP_378959936.1">
    <property type="nucleotide sequence ID" value="NZ_JBHRXC010000001.1"/>
</dbReference>
<gene>
    <name evidence="1" type="ORF">ACFOUY_07830</name>
</gene>
<sequence length="101" mass="11657">MSVKFHYNTLATALDELKGRGFVLDFNLEENSFFTDSNKFQVEDFRIVDIYRYEGDTDPADEVSLYALESKHGLRGFFLASYGALTDEYSTRVLHLLKEIT</sequence>
<name>A0ABV8NL58_9SPHI</name>